<dbReference type="GeneID" id="37030017"/>
<feature type="region of interest" description="Disordered" evidence="1">
    <location>
        <begin position="77"/>
        <end position="156"/>
    </location>
</feature>
<evidence type="ECO:0000313" key="3">
    <source>
        <dbReference type="Proteomes" id="UP000245884"/>
    </source>
</evidence>
<proteinExistence type="predicted"/>
<protein>
    <submittedName>
        <fullName evidence="2">Uncharacterized protein</fullName>
    </submittedName>
</protein>
<feature type="compositionally biased region" description="Gly residues" evidence="1">
    <location>
        <begin position="45"/>
        <end position="57"/>
    </location>
</feature>
<reference evidence="2 3" key="1">
    <citation type="journal article" date="2018" name="Mol. Biol. Evol.">
        <title>Broad Genomic Sampling Reveals a Smut Pathogenic Ancestry of the Fungal Clade Ustilaginomycotina.</title>
        <authorList>
            <person name="Kijpornyongpan T."/>
            <person name="Mondo S.J."/>
            <person name="Barry K."/>
            <person name="Sandor L."/>
            <person name="Lee J."/>
            <person name="Lipzen A."/>
            <person name="Pangilinan J."/>
            <person name="LaButti K."/>
            <person name="Hainaut M."/>
            <person name="Henrissat B."/>
            <person name="Grigoriev I.V."/>
            <person name="Spatafora J.W."/>
            <person name="Aime M.C."/>
        </authorList>
    </citation>
    <scope>NUCLEOTIDE SEQUENCE [LARGE SCALE GENOMIC DNA]</scope>
    <source>
        <strain evidence="2 3">MCA 5214</strain>
    </source>
</reference>
<dbReference type="EMBL" id="KZ819666">
    <property type="protein sequence ID" value="PWN28004.1"/>
    <property type="molecule type" value="Genomic_DNA"/>
</dbReference>
<feature type="compositionally biased region" description="Basic and acidic residues" evidence="1">
    <location>
        <begin position="80"/>
        <end position="94"/>
    </location>
</feature>
<dbReference type="AlphaFoldDB" id="A0A316USN3"/>
<evidence type="ECO:0000313" key="2">
    <source>
        <dbReference type="EMBL" id="PWN28004.1"/>
    </source>
</evidence>
<accession>A0A316USN3</accession>
<dbReference type="RefSeq" id="XP_025362616.1">
    <property type="nucleotide sequence ID" value="XM_025508194.1"/>
</dbReference>
<sequence>MASSSASTAGVTWTQALFGGQGTTERLKEAISRAASSLKASFAGAAGGGAAVGGQGKGEVSEQQQDEWEQTLLAYAASAERAEEAEKRRREEQQQRQATLHDTQPRSSHSTFSASHSTSSSPAMIPSDTPLSGDNQGAPRPPPTSAGQTGGRRFFV</sequence>
<dbReference type="Proteomes" id="UP000245884">
    <property type="component" value="Unassembled WGS sequence"/>
</dbReference>
<keyword evidence="3" id="KW-1185">Reference proteome</keyword>
<evidence type="ECO:0000256" key="1">
    <source>
        <dbReference type="SAM" id="MobiDB-lite"/>
    </source>
</evidence>
<gene>
    <name evidence="2" type="ORF">BDZ90DRAFT_259835</name>
</gene>
<feature type="compositionally biased region" description="Low complexity" evidence="1">
    <location>
        <begin position="107"/>
        <end position="121"/>
    </location>
</feature>
<feature type="region of interest" description="Disordered" evidence="1">
    <location>
        <begin position="45"/>
        <end position="65"/>
    </location>
</feature>
<name>A0A316USN3_9BASI</name>
<organism evidence="2 3">
    <name type="scientific">Jaminaea rosea</name>
    <dbReference type="NCBI Taxonomy" id="1569628"/>
    <lineage>
        <taxon>Eukaryota</taxon>
        <taxon>Fungi</taxon>
        <taxon>Dikarya</taxon>
        <taxon>Basidiomycota</taxon>
        <taxon>Ustilaginomycotina</taxon>
        <taxon>Exobasidiomycetes</taxon>
        <taxon>Microstromatales</taxon>
        <taxon>Microstromatales incertae sedis</taxon>
        <taxon>Jaminaea</taxon>
    </lineage>
</organism>